<dbReference type="SMART" id="SM01134">
    <property type="entry name" value="DeoRC"/>
    <property type="match status" value="1"/>
</dbReference>
<dbReference type="Proteomes" id="UP001597440">
    <property type="component" value="Unassembled WGS sequence"/>
</dbReference>
<keyword evidence="3" id="KW-0804">Transcription</keyword>
<evidence type="ECO:0000256" key="3">
    <source>
        <dbReference type="ARBA" id="ARBA00023163"/>
    </source>
</evidence>
<evidence type="ECO:0000256" key="2">
    <source>
        <dbReference type="ARBA" id="ARBA00023125"/>
    </source>
</evidence>
<dbReference type="Gene3D" id="1.10.10.10">
    <property type="entry name" value="Winged helix-like DNA-binding domain superfamily/Winged helix DNA-binding domain"/>
    <property type="match status" value="1"/>
</dbReference>
<dbReference type="PROSITE" id="PS51000">
    <property type="entry name" value="HTH_DEOR_2"/>
    <property type="match status" value="1"/>
</dbReference>
<dbReference type="Gene3D" id="3.40.50.1360">
    <property type="match status" value="1"/>
</dbReference>
<feature type="domain" description="HTH deoR-type" evidence="4">
    <location>
        <begin position="10"/>
        <end position="65"/>
    </location>
</feature>
<sequence length="260" mass="28844">MKISNICMNNVERHQYIIKQVNQNGHVSVLDLCEELSVSSVTIRKDLQFLEDTGLVYRTHGGATRQNPYQTDRSVVEKQKIYEDEKISIARAASRLVLANDSIIIGSGTTTQFLAREIMPQGNLTVVTSALNVTLELLKHQNVEVIQLGGSVRRTSSSVTGQYANNILDHFFCSKLFLGVDGIDLDYGISTTNAQEAMLNQKMITVAQQVIVLADFSKFGRKSFGKIVDFSQIDIVISNEIPPAFQELFDSLGIETIIAK</sequence>
<dbReference type="EMBL" id="JBHULD010000014">
    <property type="protein sequence ID" value="MFD2555744.1"/>
    <property type="molecule type" value="Genomic_DNA"/>
</dbReference>
<protein>
    <submittedName>
        <fullName evidence="5">DeoR/GlpR family DNA-binding transcription regulator</fullName>
    </submittedName>
</protein>
<dbReference type="InterPro" id="IPR014036">
    <property type="entry name" value="DeoR-like_C"/>
</dbReference>
<dbReference type="SUPFAM" id="SSF46785">
    <property type="entry name" value="Winged helix' DNA-binding domain"/>
    <property type="match status" value="1"/>
</dbReference>
<dbReference type="PANTHER" id="PTHR30363:SF44">
    <property type="entry name" value="AGA OPERON TRANSCRIPTIONAL REPRESSOR-RELATED"/>
    <property type="match status" value="1"/>
</dbReference>
<dbReference type="PRINTS" id="PR00037">
    <property type="entry name" value="HTHLACR"/>
</dbReference>
<dbReference type="SUPFAM" id="SSF100950">
    <property type="entry name" value="NagB/RpiA/CoA transferase-like"/>
    <property type="match status" value="1"/>
</dbReference>
<dbReference type="SMART" id="SM00420">
    <property type="entry name" value="HTH_DEOR"/>
    <property type="match status" value="1"/>
</dbReference>
<keyword evidence="1" id="KW-0805">Transcription regulation</keyword>
<dbReference type="GO" id="GO:0003677">
    <property type="term" value="F:DNA binding"/>
    <property type="evidence" value="ECO:0007669"/>
    <property type="project" value="UniProtKB-KW"/>
</dbReference>
<evidence type="ECO:0000313" key="5">
    <source>
        <dbReference type="EMBL" id="MFD2555744.1"/>
    </source>
</evidence>
<evidence type="ECO:0000259" key="4">
    <source>
        <dbReference type="PROSITE" id="PS51000"/>
    </source>
</evidence>
<dbReference type="PROSITE" id="PS00894">
    <property type="entry name" value="HTH_DEOR_1"/>
    <property type="match status" value="1"/>
</dbReference>
<name>A0ABW5L4T2_9SPHI</name>
<keyword evidence="2 5" id="KW-0238">DNA-binding</keyword>
<evidence type="ECO:0000256" key="1">
    <source>
        <dbReference type="ARBA" id="ARBA00023015"/>
    </source>
</evidence>
<accession>A0ABW5L4T2</accession>
<dbReference type="InterPro" id="IPR001034">
    <property type="entry name" value="DeoR_HTH"/>
</dbReference>
<proteinExistence type="predicted"/>
<comment type="caution">
    <text evidence="5">The sequence shown here is derived from an EMBL/GenBank/DDBJ whole genome shotgun (WGS) entry which is preliminary data.</text>
</comment>
<dbReference type="InterPro" id="IPR050313">
    <property type="entry name" value="Carb_Metab_HTH_regulators"/>
</dbReference>
<keyword evidence="6" id="KW-1185">Reference proteome</keyword>
<organism evidence="5 6">
    <name type="scientific">Sphingobacterium tabacisoli</name>
    <dbReference type="NCBI Taxonomy" id="2044855"/>
    <lineage>
        <taxon>Bacteria</taxon>
        <taxon>Pseudomonadati</taxon>
        <taxon>Bacteroidota</taxon>
        <taxon>Sphingobacteriia</taxon>
        <taxon>Sphingobacteriales</taxon>
        <taxon>Sphingobacteriaceae</taxon>
        <taxon>Sphingobacterium</taxon>
    </lineage>
</organism>
<reference evidence="6" key="1">
    <citation type="journal article" date="2019" name="Int. J. Syst. Evol. Microbiol.">
        <title>The Global Catalogue of Microorganisms (GCM) 10K type strain sequencing project: providing services to taxonomists for standard genome sequencing and annotation.</title>
        <authorList>
            <consortium name="The Broad Institute Genomics Platform"/>
            <consortium name="The Broad Institute Genome Sequencing Center for Infectious Disease"/>
            <person name="Wu L."/>
            <person name="Ma J."/>
        </authorList>
    </citation>
    <scope>NUCLEOTIDE SEQUENCE [LARGE SCALE GENOMIC DNA]</scope>
    <source>
        <strain evidence="6">KCTC 52298</strain>
    </source>
</reference>
<dbReference type="InterPro" id="IPR036390">
    <property type="entry name" value="WH_DNA-bd_sf"/>
</dbReference>
<dbReference type="Pfam" id="PF08220">
    <property type="entry name" value="HTH_DeoR"/>
    <property type="match status" value="1"/>
</dbReference>
<dbReference type="Pfam" id="PF00455">
    <property type="entry name" value="DeoRC"/>
    <property type="match status" value="1"/>
</dbReference>
<evidence type="ECO:0000313" key="6">
    <source>
        <dbReference type="Proteomes" id="UP001597440"/>
    </source>
</evidence>
<dbReference type="RefSeq" id="WP_246512517.1">
    <property type="nucleotide sequence ID" value="NZ_JAEQMU010000001.1"/>
</dbReference>
<dbReference type="InterPro" id="IPR036388">
    <property type="entry name" value="WH-like_DNA-bd_sf"/>
</dbReference>
<dbReference type="InterPro" id="IPR037171">
    <property type="entry name" value="NagB/RpiA_transferase-like"/>
</dbReference>
<dbReference type="PANTHER" id="PTHR30363">
    <property type="entry name" value="HTH-TYPE TRANSCRIPTIONAL REGULATOR SRLR-RELATED"/>
    <property type="match status" value="1"/>
</dbReference>
<gene>
    <name evidence="5" type="ORF">ACFSQW_15190</name>
</gene>
<dbReference type="InterPro" id="IPR018356">
    <property type="entry name" value="Tscrpt_reg_HTH_DeoR_CS"/>
</dbReference>